<dbReference type="Proteomes" id="UP000515160">
    <property type="component" value="Chromosome X"/>
</dbReference>
<evidence type="ECO:0000313" key="4">
    <source>
        <dbReference type="RefSeq" id="XP_034102115.1"/>
    </source>
</evidence>
<reference evidence="4" key="1">
    <citation type="submission" date="2025-08" db="UniProtKB">
        <authorList>
            <consortium name="RefSeq"/>
        </authorList>
    </citation>
    <scope>IDENTIFICATION</scope>
    <source>
        <strain evidence="4">15112-1751.03</strain>
        <tissue evidence="4">Whole Adult</tissue>
    </source>
</reference>
<evidence type="ECO:0000313" key="3">
    <source>
        <dbReference type="Proteomes" id="UP000515160"/>
    </source>
</evidence>
<protein>
    <submittedName>
        <fullName evidence="4">Uncharacterized protein LOC117566674</fullName>
    </submittedName>
</protein>
<feature type="region of interest" description="Disordered" evidence="1">
    <location>
        <begin position="407"/>
        <end position="440"/>
    </location>
</feature>
<accession>A0A6P8WUN7</accession>
<keyword evidence="2" id="KW-0732">Signal</keyword>
<evidence type="ECO:0000256" key="1">
    <source>
        <dbReference type="SAM" id="MobiDB-lite"/>
    </source>
</evidence>
<proteinExistence type="predicted"/>
<keyword evidence="3" id="KW-1185">Reference proteome</keyword>
<dbReference type="OrthoDB" id="8017601at2759"/>
<feature type="chain" id="PRO_5027715272" evidence="2">
    <location>
        <begin position="24"/>
        <end position="440"/>
    </location>
</feature>
<organism evidence="3 4">
    <name type="scientific">Drosophila albomicans</name>
    <name type="common">Fruit fly</name>
    <dbReference type="NCBI Taxonomy" id="7291"/>
    <lineage>
        <taxon>Eukaryota</taxon>
        <taxon>Metazoa</taxon>
        <taxon>Ecdysozoa</taxon>
        <taxon>Arthropoda</taxon>
        <taxon>Hexapoda</taxon>
        <taxon>Insecta</taxon>
        <taxon>Pterygota</taxon>
        <taxon>Neoptera</taxon>
        <taxon>Endopterygota</taxon>
        <taxon>Diptera</taxon>
        <taxon>Brachycera</taxon>
        <taxon>Muscomorpha</taxon>
        <taxon>Ephydroidea</taxon>
        <taxon>Drosophilidae</taxon>
        <taxon>Drosophila</taxon>
    </lineage>
</organism>
<evidence type="ECO:0000256" key="2">
    <source>
        <dbReference type="SAM" id="SignalP"/>
    </source>
</evidence>
<feature type="signal peptide" evidence="2">
    <location>
        <begin position="1"/>
        <end position="23"/>
    </location>
</feature>
<sequence length="440" mass="49916">MIPISVFIFATVLFSLATNGANGSCSAQFRLPKPQMIVHFGSKHLLRETPDTLTAELYEKYDIYCKHGFETQSYENINGQHKELKCENNNYFQMDTPNYYILYENWISCSGSQSSRMYESLTKLPDCENEMTLVVGDDFKELGSLKNIAICYDLLKAKVKYVAYTAYPSKMKIIEKTQIGQLNSLGLDVEVSPTNAMFNAISTTDILNALKKDRQLKQLFGDETFEYTNLIQDNAFKGDFDESSMAVKMLNIVWLRALRSGNWRHLLNALDVANLNGKYDVRIGVSGVVKLPMLQSCNVSQKMILELPNGDTVAVPSHIWAHIRHLPQQSEASINNTTNDEFVAIAHNSPFVTNDQRQELCNSMCHEVPWLKESLFMKLQNYPIYGVVQCCRVADVVDKLDYFPKSNGPPPSLDVPRSWILPTPPPPKFEVQDENDDETD</sequence>
<dbReference type="GeneID" id="117566674"/>
<gene>
    <name evidence="4" type="primary">LOC117566674</name>
</gene>
<name>A0A6P8WUN7_DROAB</name>
<dbReference type="RefSeq" id="XP_034102115.1">
    <property type="nucleotide sequence ID" value="XM_034246224.2"/>
</dbReference>
<dbReference type="AlphaFoldDB" id="A0A6P8WUN7"/>